<evidence type="ECO:0000256" key="1">
    <source>
        <dbReference type="ARBA" id="ARBA00023186"/>
    </source>
</evidence>
<evidence type="ECO:0008006" key="4">
    <source>
        <dbReference type="Google" id="ProtNLM"/>
    </source>
</evidence>
<keyword evidence="3" id="KW-1185">Reference proteome</keyword>
<keyword evidence="1" id="KW-0143">Chaperone</keyword>
<proteinExistence type="predicted"/>
<protein>
    <recommendedName>
        <fullName evidence="4">FAD assembly factor SdhE</fullName>
    </recommendedName>
</protein>
<dbReference type="SUPFAM" id="SSF109910">
    <property type="entry name" value="YgfY-like"/>
    <property type="match status" value="1"/>
</dbReference>
<dbReference type="Pfam" id="PF03937">
    <property type="entry name" value="Sdh5"/>
    <property type="match status" value="1"/>
</dbReference>
<dbReference type="EMBL" id="JBDODL010000322">
    <property type="protein sequence ID" value="MES1919547.1"/>
    <property type="molecule type" value="Genomic_DNA"/>
</dbReference>
<evidence type="ECO:0000313" key="2">
    <source>
        <dbReference type="EMBL" id="MES1919547.1"/>
    </source>
</evidence>
<dbReference type="InterPro" id="IPR036714">
    <property type="entry name" value="SDH_sf"/>
</dbReference>
<dbReference type="Gene3D" id="1.10.150.250">
    <property type="entry name" value="Flavinator of succinate dehydrogenase"/>
    <property type="match status" value="1"/>
</dbReference>
<dbReference type="InterPro" id="IPR005631">
    <property type="entry name" value="SDH"/>
</dbReference>
<gene>
    <name evidence="2" type="ORF">MHBO_001359</name>
</gene>
<dbReference type="Proteomes" id="UP001439008">
    <property type="component" value="Unassembled WGS sequence"/>
</dbReference>
<evidence type="ECO:0000313" key="3">
    <source>
        <dbReference type="Proteomes" id="UP001439008"/>
    </source>
</evidence>
<name>A0ABV2AIP8_9EUKA</name>
<accession>A0ABV2AIP8</accession>
<reference evidence="2 3" key="1">
    <citation type="journal article" date="2024" name="BMC Biol.">
        <title>Comparative genomics of Ascetosporea gives new insight into the evolutionary basis for animal parasitism in Rhizaria.</title>
        <authorList>
            <person name="Hiltunen Thoren M."/>
            <person name="Onut-Brannstrom I."/>
            <person name="Alfjorden A."/>
            <person name="Peckova H."/>
            <person name="Swords F."/>
            <person name="Hooper C."/>
            <person name="Holzer A.S."/>
            <person name="Bass D."/>
            <person name="Burki F."/>
        </authorList>
    </citation>
    <scope>NUCLEOTIDE SEQUENCE [LARGE SCALE GENOMIC DNA]</scope>
    <source>
        <strain evidence="2">20-A016</strain>
    </source>
</reference>
<organism evidence="2 3">
    <name type="scientific">Bonamia ostreae</name>
    <dbReference type="NCBI Taxonomy" id="126728"/>
    <lineage>
        <taxon>Eukaryota</taxon>
        <taxon>Sar</taxon>
        <taxon>Rhizaria</taxon>
        <taxon>Endomyxa</taxon>
        <taxon>Ascetosporea</taxon>
        <taxon>Haplosporida</taxon>
        <taxon>Bonamia</taxon>
    </lineage>
</organism>
<sequence length="117" mass="14024">MNNKTIKLLNKVPKFSLEKYRKIILFKASQRGLRELDLILMNYIKNANLDKQKLFKMENLMNGYESIDLLSFILKKEEPPTDLKENDLFKEIIKFTENKKIFRSHSFLVITKNKKNR</sequence>
<comment type="caution">
    <text evidence="2">The sequence shown here is derived from an EMBL/GenBank/DDBJ whole genome shotgun (WGS) entry which is preliminary data.</text>
</comment>